<organism evidence="2 3">
    <name type="scientific">Paracoccus marcusii</name>
    <dbReference type="NCBI Taxonomy" id="59779"/>
    <lineage>
        <taxon>Bacteria</taxon>
        <taxon>Pseudomonadati</taxon>
        <taxon>Pseudomonadota</taxon>
        <taxon>Alphaproteobacteria</taxon>
        <taxon>Rhodobacterales</taxon>
        <taxon>Paracoccaceae</taxon>
        <taxon>Paracoccus</taxon>
    </lineage>
</organism>
<feature type="chain" id="PRO_5045779957" description="Peptidase inhibitor I78 family protein" evidence="1">
    <location>
        <begin position="20"/>
        <end position="164"/>
    </location>
</feature>
<name>A0ABY7UYP1_9RHOB</name>
<evidence type="ECO:0000313" key="3">
    <source>
        <dbReference type="Proteomes" id="UP001216899"/>
    </source>
</evidence>
<dbReference type="Gene3D" id="3.30.10.10">
    <property type="entry name" value="Trypsin Inhibitor V, subunit A"/>
    <property type="match status" value="1"/>
</dbReference>
<keyword evidence="1" id="KW-0732">Signal</keyword>
<dbReference type="EMBL" id="CP117466">
    <property type="protein sequence ID" value="WDA13873.1"/>
    <property type="molecule type" value="Genomic_DNA"/>
</dbReference>
<proteinExistence type="predicted"/>
<sequence length="164" mass="16678">MISKDWTIRAAMAAGVALAVQGCASSPNRMPPAGGYAGPAYTAQPGYAPAPYAAAPAPYAPPAPAPYPTAPYPAAVPFPAAPVVADLPAATTGITGVTERKPDLCKASSYASSVGQPGSTIPTLGLPGAYRVVEYRGIEPQDYDPDRLVFRLDATGTITKIDCG</sequence>
<dbReference type="PROSITE" id="PS51257">
    <property type="entry name" value="PROKAR_LIPOPROTEIN"/>
    <property type="match status" value="1"/>
</dbReference>
<dbReference type="Proteomes" id="UP001216899">
    <property type="component" value="Chromosome"/>
</dbReference>
<evidence type="ECO:0000256" key="1">
    <source>
        <dbReference type="SAM" id="SignalP"/>
    </source>
</evidence>
<evidence type="ECO:0000313" key="2">
    <source>
        <dbReference type="EMBL" id="WDA13873.1"/>
    </source>
</evidence>
<evidence type="ECO:0008006" key="4">
    <source>
        <dbReference type="Google" id="ProtNLM"/>
    </source>
</evidence>
<keyword evidence="3" id="KW-1185">Reference proteome</keyword>
<dbReference type="RefSeq" id="WP_273744267.1">
    <property type="nucleotide sequence ID" value="NZ_CP117466.1"/>
</dbReference>
<protein>
    <recommendedName>
        <fullName evidence="4">Peptidase inhibitor I78 family protein</fullName>
    </recommendedName>
</protein>
<accession>A0ABY7UYP1</accession>
<feature type="signal peptide" evidence="1">
    <location>
        <begin position="1"/>
        <end position="19"/>
    </location>
</feature>
<gene>
    <name evidence="2" type="ORF">PRL19_06355</name>
</gene>
<reference evidence="2 3" key="1">
    <citation type="submission" date="2023-02" db="EMBL/GenBank/DDBJ databases">
        <title>Whole genome sequenc of Paracoccus marcusii MBLB0836.</title>
        <authorList>
            <person name="Seo M.-J."/>
            <person name="Cho E.-S."/>
            <person name="Hwang C.Y."/>
        </authorList>
    </citation>
    <scope>NUCLEOTIDE SEQUENCE [LARGE SCALE GENOMIC DNA]</scope>
    <source>
        <strain evidence="2 3">MBLB0836</strain>
    </source>
</reference>